<dbReference type="SUPFAM" id="SSF89392">
    <property type="entry name" value="Prokaryotic lipoproteins and lipoprotein localization factors"/>
    <property type="match status" value="1"/>
</dbReference>
<sequence>MARRMRAAVAVAGLVALTAACGGGDGTSPFEEPGGGTESESSGGGEGGGDAGSLEGLTPQEISDRAQEALLSADSVRMTMLGDTAAFGMDLHLDRAGSCEGTITQPGMGSVEILMRDGEEVWMKPDSEFWTNGMGTADPALVSLLDGSYLYGSTSDPEMAQMAGACSLDDLFADLGDDSGDEMTAAEGPTEHNGVPVVAITGTDSAGETTTILVAAEGEPYPLLLSGESDGMQMEMELSQFNEPVEFEEPPADLVLDVADFRTGDFASV</sequence>
<dbReference type="InterPro" id="IPR029046">
    <property type="entry name" value="LolA/LolB/LppX"/>
</dbReference>
<dbReference type="PROSITE" id="PS51257">
    <property type="entry name" value="PROKAR_LIPOPROTEIN"/>
    <property type="match status" value="1"/>
</dbReference>
<proteinExistence type="predicted"/>
<evidence type="ECO:0000256" key="1">
    <source>
        <dbReference type="SAM" id="MobiDB-lite"/>
    </source>
</evidence>
<dbReference type="EMBL" id="JAVREL010000005">
    <property type="protein sequence ID" value="MDT0343181.1"/>
    <property type="molecule type" value="Genomic_DNA"/>
</dbReference>
<keyword evidence="4" id="KW-1185">Reference proteome</keyword>
<evidence type="ECO:0000256" key="2">
    <source>
        <dbReference type="SAM" id="SignalP"/>
    </source>
</evidence>
<feature type="region of interest" description="Disordered" evidence="1">
    <location>
        <begin position="22"/>
        <end position="57"/>
    </location>
</feature>
<feature type="signal peptide" evidence="2">
    <location>
        <begin position="1"/>
        <end position="22"/>
    </location>
</feature>
<keyword evidence="2" id="KW-0732">Signal</keyword>
<protein>
    <recommendedName>
        <fullName evidence="5">Lipoprotein</fullName>
    </recommendedName>
</protein>
<comment type="caution">
    <text evidence="3">The sequence shown here is derived from an EMBL/GenBank/DDBJ whole genome shotgun (WGS) entry which is preliminary data.</text>
</comment>
<organism evidence="3 4">
    <name type="scientific">Streptomyces litchfieldiae</name>
    <dbReference type="NCBI Taxonomy" id="3075543"/>
    <lineage>
        <taxon>Bacteria</taxon>
        <taxon>Bacillati</taxon>
        <taxon>Actinomycetota</taxon>
        <taxon>Actinomycetes</taxon>
        <taxon>Kitasatosporales</taxon>
        <taxon>Streptomycetaceae</taxon>
        <taxon>Streptomyces</taxon>
    </lineage>
</organism>
<name>A0ABU2MNJ5_9ACTN</name>
<gene>
    <name evidence="3" type="ORF">RM590_11225</name>
</gene>
<dbReference type="Gene3D" id="2.50.20.20">
    <property type="match status" value="1"/>
</dbReference>
<evidence type="ECO:0000313" key="4">
    <source>
        <dbReference type="Proteomes" id="UP001183246"/>
    </source>
</evidence>
<reference evidence="4" key="1">
    <citation type="submission" date="2023-07" db="EMBL/GenBank/DDBJ databases">
        <title>30 novel species of actinomycetes from the DSMZ collection.</title>
        <authorList>
            <person name="Nouioui I."/>
        </authorList>
    </citation>
    <scope>NUCLEOTIDE SEQUENCE [LARGE SCALE GENOMIC DNA]</scope>
    <source>
        <strain evidence="4">DSM 44938</strain>
    </source>
</reference>
<feature type="chain" id="PRO_5045056467" description="Lipoprotein" evidence="2">
    <location>
        <begin position="23"/>
        <end position="269"/>
    </location>
</feature>
<evidence type="ECO:0000313" key="3">
    <source>
        <dbReference type="EMBL" id="MDT0343181.1"/>
    </source>
</evidence>
<evidence type="ECO:0008006" key="5">
    <source>
        <dbReference type="Google" id="ProtNLM"/>
    </source>
</evidence>
<accession>A0ABU2MNJ5</accession>
<dbReference type="RefSeq" id="WP_311704319.1">
    <property type="nucleotide sequence ID" value="NZ_JAVREL010000005.1"/>
</dbReference>
<dbReference type="Proteomes" id="UP001183246">
    <property type="component" value="Unassembled WGS sequence"/>
</dbReference>
<feature type="compositionally biased region" description="Gly residues" evidence="1">
    <location>
        <begin position="33"/>
        <end position="51"/>
    </location>
</feature>